<dbReference type="RefSeq" id="WP_129712548.1">
    <property type="nucleotide sequence ID" value="NZ_JBEHFA010000003.1"/>
</dbReference>
<dbReference type="Proteomes" id="UP001138460">
    <property type="component" value="Unassembled WGS sequence"/>
</dbReference>
<keyword evidence="3" id="KW-1185">Reference proteome</keyword>
<feature type="transmembrane region" description="Helical" evidence="1">
    <location>
        <begin position="5"/>
        <end position="24"/>
    </location>
</feature>
<feature type="transmembrane region" description="Helical" evidence="1">
    <location>
        <begin position="30"/>
        <end position="49"/>
    </location>
</feature>
<dbReference type="OrthoDB" id="9975602at2"/>
<evidence type="ECO:0000256" key="1">
    <source>
        <dbReference type="SAM" id="Phobius"/>
    </source>
</evidence>
<dbReference type="EMBL" id="NWTM01000001">
    <property type="protein sequence ID" value="RYC45296.1"/>
    <property type="molecule type" value="Genomic_DNA"/>
</dbReference>
<evidence type="ECO:0000313" key="3">
    <source>
        <dbReference type="Proteomes" id="UP001138460"/>
    </source>
</evidence>
<keyword evidence="1" id="KW-0472">Membrane</keyword>
<keyword evidence="1" id="KW-1133">Transmembrane helix</keyword>
<protein>
    <submittedName>
        <fullName evidence="2">Uncharacterized protein</fullName>
    </submittedName>
</protein>
<dbReference type="AlphaFoldDB" id="A0A9X8P689"/>
<keyword evidence="1" id="KW-0812">Transmembrane</keyword>
<sequence>MKRIILSFVISSILILFVAGYFAIENNPYSGIAASVAGYVIGAIIVLAAKAIIFRHKTSPYDVMAIAVITILFSLSTATFDLFFSSSPPLIKALLASTILLVAGFITLKIFHHSNKGTLLEKK</sequence>
<gene>
    <name evidence="2" type="ORF">CLR69_10010</name>
</gene>
<proteinExistence type="predicted"/>
<name>A0A9X8P689_9GAMM</name>
<evidence type="ECO:0000313" key="2">
    <source>
        <dbReference type="EMBL" id="RYC45296.1"/>
    </source>
</evidence>
<reference evidence="2 3" key="1">
    <citation type="journal article" date="2018" name="Syst. Appl. Microbiol.">
        <title>Pectobacterium zantedeschiae sp. nov. a new species of a soft rot pathogen isolated from Calla lily (Zantedeschia spp.).</title>
        <authorList>
            <person name="Waleron M."/>
            <person name="Misztak A."/>
            <person name="Waleron M."/>
            <person name="Franczuk M."/>
            <person name="Jonca J."/>
            <person name="Wielgomas B."/>
            <person name="Mikicinski A."/>
            <person name="Popovic T."/>
            <person name="Waleron K."/>
        </authorList>
    </citation>
    <scope>NUCLEOTIDE SEQUENCE [LARGE SCALE GENOMIC DNA]</scope>
    <source>
        <strain evidence="2 3">9M</strain>
    </source>
</reference>
<feature type="transmembrane region" description="Helical" evidence="1">
    <location>
        <begin position="90"/>
        <end position="111"/>
    </location>
</feature>
<feature type="transmembrane region" description="Helical" evidence="1">
    <location>
        <begin position="61"/>
        <end position="84"/>
    </location>
</feature>
<accession>A0A9X8P689</accession>
<organism evidence="2 3">
    <name type="scientific">Pectobacterium zantedeschiae</name>
    <dbReference type="NCBI Taxonomy" id="2034769"/>
    <lineage>
        <taxon>Bacteria</taxon>
        <taxon>Pseudomonadati</taxon>
        <taxon>Pseudomonadota</taxon>
        <taxon>Gammaproteobacteria</taxon>
        <taxon>Enterobacterales</taxon>
        <taxon>Pectobacteriaceae</taxon>
        <taxon>Pectobacterium</taxon>
    </lineage>
</organism>
<comment type="caution">
    <text evidence="2">The sequence shown here is derived from an EMBL/GenBank/DDBJ whole genome shotgun (WGS) entry which is preliminary data.</text>
</comment>